<dbReference type="EMBL" id="CAJPWZ010001680">
    <property type="protein sequence ID" value="CAG2221374.1"/>
    <property type="molecule type" value="Genomic_DNA"/>
</dbReference>
<evidence type="ECO:0000313" key="1">
    <source>
        <dbReference type="EMBL" id="CAG2221374.1"/>
    </source>
</evidence>
<name>A0A8S3SRM5_MYTED</name>
<sequence length="183" mass="21935">MPPYGDIESCKNLRQCFKYCSKEDQNCEYNNVDGDYLHIHTSSYISGLRYERLNSASYPYCRMQGVQRIEFESRFQRWKNDSMVREMKEKFDKCILKPWQKATINLLNSQNDRTVLWIYDFVGNKGKTFLSNYLLSRGNFVIERGSTKDISYAFNLEKKVIFDFCRSQKDYVNYHDIECFKIE</sequence>
<dbReference type="OrthoDB" id="1926167at2759"/>
<gene>
    <name evidence="1" type="ORF">MEDL_34718</name>
</gene>
<evidence type="ECO:0000313" key="2">
    <source>
        <dbReference type="Proteomes" id="UP000683360"/>
    </source>
</evidence>
<protein>
    <submittedName>
        <fullName evidence="1">Uncharacterized protein</fullName>
    </submittedName>
</protein>
<comment type="caution">
    <text evidence="1">The sequence shown here is derived from an EMBL/GenBank/DDBJ whole genome shotgun (WGS) entry which is preliminary data.</text>
</comment>
<accession>A0A8S3SRM5</accession>
<dbReference type="AlphaFoldDB" id="A0A8S3SRM5"/>
<keyword evidence="2" id="KW-1185">Reference proteome</keyword>
<reference evidence="1" key="1">
    <citation type="submission" date="2021-03" db="EMBL/GenBank/DDBJ databases">
        <authorList>
            <person name="Bekaert M."/>
        </authorList>
    </citation>
    <scope>NUCLEOTIDE SEQUENCE</scope>
</reference>
<dbReference type="Proteomes" id="UP000683360">
    <property type="component" value="Unassembled WGS sequence"/>
</dbReference>
<proteinExistence type="predicted"/>
<organism evidence="1 2">
    <name type="scientific">Mytilus edulis</name>
    <name type="common">Blue mussel</name>
    <dbReference type="NCBI Taxonomy" id="6550"/>
    <lineage>
        <taxon>Eukaryota</taxon>
        <taxon>Metazoa</taxon>
        <taxon>Spiralia</taxon>
        <taxon>Lophotrochozoa</taxon>
        <taxon>Mollusca</taxon>
        <taxon>Bivalvia</taxon>
        <taxon>Autobranchia</taxon>
        <taxon>Pteriomorphia</taxon>
        <taxon>Mytilida</taxon>
        <taxon>Mytiloidea</taxon>
        <taxon>Mytilidae</taxon>
        <taxon>Mytilinae</taxon>
        <taxon>Mytilus</taxon>
    </lineage>
</organism>